<sequence length="268" mass="29518">MSLRVESLSVHLGRTQILNHVSGLEARPGELTALIGPNGAGKSTLLKSIAGIERSTGQISLDDTALNTLDIAQRAGQVYYLPQDITSRAALSVFEAVLLARRTTHSSDRQQDLKRVQHTLQTLELEQYAERDLGQLSGGQRQRVAIAQAVVREPRVLMLDEPTSALDLHHQLQVLEWLVALARDQQMIIVIAIHDLSLAARFSRHMWLMGAGGKVCAVGAPEQVLTEERLREVYAIKAHVEWPEGEPPRVTPLAATRQLGTQGRGQDF</sequence>
<dbReference type="CDD" id="cd03214">
    <property type="entry name" value="ABC_Iron-Siderophores_B12_Hemin"/>
    <property type="match status" value="1"/>
</dbReference>
<dbReference type="OrthoDB" id="6461291at2"/>
<evidence type="ECO:0000313" key="6">
    <source>
        <dbReference type="Proteomes" id="UP000194457"/>
    </source>
</evidence>
<protein>
    <submittedName>
        <fullName evidence="5">ABC transporter</fullName>
    </submittedName>
</protein>
<keyword evidence="3" id="KW-0547">Nucleotide-binding</keyword>
<dbReference type="SUPFAM" id="SSF52540">
    <property type="entry name" value="P-loop containing nucleoside triphosphate hydrolases"/>
    <property type="match status" value="1"/>
</dbReference>
<reference evidence="5 6" key="1">
    <citation type="submission" date="2017-05" db="EMBL/GenBank/DDBJ databases">
        <authorList>
            <person name="Song R."/>
            <person name="Chenine A.L."/>
            <person name="Ruprecht R.M."/>
        </authorList>
    </citation>
    <scope>NUCLEOTIDE SEQUENCE [LARGE SCALE GENOMIC DNA]</scope>
    <source>
        <strain evidence="5">SW32</strain>
    </source>
</reference>
<dbReference type="InterPro" id="IPR027417">
    <property type="entry name" value="P-loop_NTPase"/>
</dbReference>
<dbReference type="AlphaFoldDB" id="A0A240USN0"/>
<comment type="similarity">
    <text evidence="1">Belongs to the ABC transporter superfamily.</text>
</comment>
<dbReference type="RefSeq" id="WP_086901285.1">
    <property type="nucleotide sequence ID" value="NZ_CP021358.1"/>
</dbReference>
<accession>A0A240USN0</accession>
<dbReference type="Gene3D" id="3.40.50.300">
    <property type="entry name" value="P-loop containing nucleotide triphosphate hydrolases"/>
    <property type="match status" value="1"/>
</dbReference>
<keyword evidence="4" id="KW-0067">ATP-binding</keyword>
<organism evidence="5 6">
    <name type="scientific">Kushneria marisflavi</name>
    <dbReference type="NCBI Taxonomy" id="157779"/>
    <lineage>
        <taxon>Bacteria</taxon>
        <taxon>Pseudomonadati</taxon>
        <taxon>Pseudomonadota</taxon>
        <taxon>Gammaproteobacteria</taxon>
        <taxon>Oceanospirillales</taxon>
        <taxon>Halomonadaceae</taxon>
        <taxon>Kushneria</taxon>
    </lineage>
</organism>
<dbReference type="PROSITE" id="PS00211">
    <property type="entry name" value="ABC_TRANSPORTER_1"/>
    <property type="match status" value="1"/>
</dbReference>
<keyword evidence="6" id="KW-1185">Reference proteome</keyword>
<dbReference type="InterPro" id="IPR003439">
    <property type="entry name" value="ABC_transporter-like_ATP-bd"/>
</dbReference>
<gene>
    <name evidence="5" type="ORF">B9H00_14695</name>
</gene>
<dbReference type="PROSITE" id="PS50893">
    <property type="entry name" value="ABC_TRANSPORTER_2"/>
    <property type="match status" value="1"/>
</dbReference>
<dbReference type="PANTHER" id="PTHR42794:SF2">
    <property type="entry name" value="ABC TRANSPORTER ATP-BINDING PROTEIN"/>
    <property type="match status" value="1"/>
</dbReference>
<dbReference type="InterPro" id="IPR003593">
    <property type="entry name" value="AAA+_ATPase"/>
</dbReference>
<dbReference type="KEGG" id="kma:B9H00_14695"/>
<name>A0A240USN0_9GAMM</name>
<dbReference type="Pfam" id="PF00005">
    <property type="entry name" value="ABC_tran"/>
    <property type="match status" value="1"/>
</dbReference>
<evidence type="ECO:0000313" key="5">
    <source>
        <dbReference type="EMBL" id="ART64146.1"/>
    </source>
</evidence>
<dbReference type="GO" id="GO:0016887">
    <property type="term" value="F:ATP hydrolysis activity"/>
    <property type="evidence" value="ECO:0007669"/>
    <property type="project" value="InterPro"/>
</dbReference>
<dbReference type="EMBL" id="CP021358">
    <property type="protein sequence ID" value="ART64146.1"/>
    <property type="molecule type" value="Genomic_DNA"/>
</dbReference>
<dbReference type="InterPro" id="IPR017871">
    <property type="entry name" value="ABC_transporter-like_CS"/>
</dbReference>
<evidence type="ECO:0000256" key="1">
    <source>
        <dbReference type="ARBA" id="ARBA00005417"/>
    </source>
</evidence>
<dbReference type="SMART" id="SM00382">
    <property type="entry name" value="AAA"/>
    <property type="match status" value="1"/>
</dbReference>
<evidence type="ECO:0000256" key="2">
    <source>
        <dbReference type="ARBA" id="ARBA00022448"/>
    </source>
</evidence>
<evidence type="ECO:0000256" key="3">
    <source>
        <dbReference type="ARBA" id="ARBA00022741"/>
    </source>
</evidence>
<dbReference type="PANTHER" id="PTHR42794">
    <property type="entry name" value="HEMIN IMPORT ATP-BINDING PROTEIN HMUV"/>
    <property type="match status" value="1"/>
</dbReference>
<keyword evidence="2" id="KW-0813">Transport</keyword>
<evidence type="ECO:0000256" key="4">
    <source>
        <dbReference type="ARBA" id="ARBA00022840"/>
    </source>
</evidence>
<proteinExistence type="inferred from homology"/>
<dbReference type="Proteomes" id="UP000194457">
    <property type="component" value="Chromosome"/>
</dbReference>
<dbReference type="GO" id="GO:0005524">
    <property type="term" value="F:ATP binding"/>
    <property type="evidence" value="ECO:0007669"/>
    <property type="project" value="UniProtKB-KW"/>
</dbReference>
<dbReference type="FunFam" id="3.40.50.300:FF:000134">
    <property type="entry name" value="Iron-enterobactin ABC transporter ATP-binding protein"/>
    <property type="match status" value="1"/>
</dbReference>